<dbReference type="Pfam" id="PF17653">
    <property type="entry name" value="DUF5522"/>
    <property type="match status" value="1"/>
</dbReference>
<proteinExistence type="predicted"/>
<name>A0A7S0ZFP3_9RHOD</name>
<protein>
    <submittedName>
        <fullName evidence="1">Uncharacterized protein</fullName>
    </submittedName>
</protein>
<dbReference type="EMBL" id="HBFP01006687">
    <property type="protein sequence ID" value="CAD8820381.1"/>
    <property type="molecule type" value="Transcribed_RNA"/>
</dbReference>
<dbReference type="AlphaFoldDB" id="A0A7S0ZFP3"/>
<organism evidence="1">
    <name type="scientific">Timspurckia oligopyrenoides</name>
    <dbReference type="NCBI Taxonomy" id="708627"/>
    <lineage>
        <taxon>Eukaryota</taxon>
        <taxon>Rhodophyta</taxon>
        <taxon>Bangiophyceae</taxon>
        <taxon>Porphyridiales</taxon>
        <taxon>Porphyridiaceae</taxon>
        <taxon>Timspurckia</taxon>
    </lineage>
</organism>
<reference evidence="1" key="1">
    <citation type="submission" date="2021-01" db="EMBL/GenBank/DDBJ databases">
        <authorList>
            <person name="Corre E."/>
            <person name="Pelletier E."/>
            <person name="Niang G."/>
            <person name="Scheremetjew M."/>
            <person name="Finn R."/>
            <person name="Kale V."/>
            <person name="Holt S."/>
            <person name="Cochrane G."/>
            <person name="Meng A."/>
            <person name="Brown T."/>
            <person name="Cohen L."/>
        </authorList>
    </citation>
    <scope>NUCLEOTIDE SEQUENCE</scope>
    <source>
        <strain evidence="1">CCMP3278</strain>
    </source>
</reference>
<sequence length="352" mass="39304">MSERVVKAMKSNIRLISDWISVAFILSFSNHALLNSSKYSTLTNQNALICFHASGLSRKGGRNMRTSKRVHTERAQESVRIEQSSDNVDLAIVVGVALARARTIDEATESLIQIQETQPSAIRAYCNILRISSHNQSNMISSILGHYQLQKLFRQGKLKASPTLRNELSIEKGSNTYIDGESGYTVFTSYGLLSRTNGCCGVVRDDDGNFQERIHRCRHCPFDADGTLSRKDMVDLAGRLNDIGQLRDRLYEAIQEESSKLHHQDNRVLDKSKNVLVSDHTNSVGQPRLSHIQSTSKCDECGGKHEIVCQRCAGLGVIISPKLRKCVVCEGNRNTPCPSCTIWKPRVVQEFP</sequence>
<gene>
    <name evidence="1" type="ORF">TOLI1172_LOCUS4773</name>
</gene>
<evidence type="ECO:0000313" key="1">
    <source>
        <dbReference type="EMBL" id="CAD8820381.1"/>
    </source>
</evidence>
<dbReference type="InterPro" id="IPR040807">
    <property type="entry name" value="DUF5522"/>
</dbReference>
<accession>A0A7S0ZFP3</accession>